<proteinExistence type="predicted"/>
<protein>
    <submittedName>
        <fullName evidence="3">Heme/hemopexin-binding protein</fullName>
    </submittedName>
</protein>
<feature type="compositionally biased region" description="Low complexity" evidence="1">
    <location>
        <begin position="1781"/>
        <end position="1790"/>
    </location>
</feature>
<name>A0A7V8JUR2_9BURK</name>
<feature type="domain" description="Filamentous haemagglutinin FhaB/tRNA nuclease CdiA-like TPS" evidence="2">
    <location>
        <begin position="87"/>
        <end position="199"/>
    </location>
</feature>
<evidence type="ECO:0000313" key="4">
    <source>
        <dbReference type="Proteomes" id="UP000462435"/>
    </source>
</evidence>
<dbReference type="SUPFAM" id="SSF51126">
    <property type="entry name" value="Pectin lyase-like"/>
    <property type="match status" value="1"/>
</dbReference>
<organism evidence="3 4">
    <name type="scientific">Herbaspirillum frisingense</name>
    <dbReference type="NCBI Taxonomy" id="92645"/>
    <lineage>
        <taxon>Bacteria</taxon>
        <taxon>Pseudomonadati</taxon>
        <taxon>Pseudomonadota</taxon>
        <taxon>Betaproteobacteria</taxon>
        <taxon>Burkholderiales</taxon>
        <taxon>Oxalobacteraceae</taxon>
        <taxon>Herbaspirillum</taxon>
    </lineage>
</organism>
<dbReference type="Proteomes" id="UP000462435">
    <property type="component" value="Unassembled WGS sequence"/>
</dbReference>
<dbReference type="PANTHER" id="PTHR12338:SF5">
    <property type="entry name" value="ANTIGEN 43-RELATED"/>
    <property type="match status" value="1"/>
</dbReference>
<gene>
    <name evidence="3" type="primary">hxuA_3</name>
    <name evidence="3" type="ORF">GAK35_01830</name>
</gene>
<accession>A0A7V8JUR2</accession>
<dbReference type="InterPro" id="IPR008638">
    <property type="entry name" value="FhaB/CdiA-like_TPS"/>
</dbReference>
<dbReference type="PANTHER" id="PTHR12338">
    <property type="entry name" value="AUTOTRANSPORTER"/>
    <property type="match status" value="1"/>
</dbReference>
<evidence type="ECO:0000259" key="2">
    <source>
        <dbReference type="SMART" id="SM00912"/>
    </source>
</evidence>
<dbReference type="NCBIfam" id="TIGR01901">
    <property type="entry name" value="adhes_NPXG"/>
    <property type="match status" value="1"/>
</dbReference>
<dbReference type="SMART" id="SM00912">
    <property type="entry name" value="Haemagg_act"/>
    <property type="match status" value="1"/>
</dbReference>
<dbReference type="InterPro" id="IPR050909">
    <property type="entry name" value="Bact_Autotransporter_VF"/>
</dbReference>
<comment type="caution">
    <text evidence="3">The sequence shown here is derived from an EMBL/GenBank/DDBJ whole genome shotgun (WGS) entry which is preliminary data.</text>
</comment>
<dbReference type="Pfam" id="PF05860">
    <property type="entry name" value="TPS"/>
    <property type="match status" value="1"/>
</dbReference>
<evidence type="ECO:0000256" key="1">
    <source>
        <dbReference type="SAM" id="MobiDB-lite"/>
    </source>
</evidence>
<reference evidence="4" key="1">
    <citation type="journal article" date="2020" name="MBio">
        <title>Horizontal gene transfer to a defensive symbiont with a reduced genome amongst a multipartite beetle microbiome.</title>
        <authorList>
            <person name="Waterworth S.C."/>
            <person name="Florez L.V."/>
            <person name="Rees E.R."/>
            <person name="Hertweck C."/>
            <person name="Kaltenpoth M."/>
            <person name="Kwan J.C."/>
        </authorList>
    </citation>
    <scope>NUCLEOTIDE SEQUENCE [LARGE SCALE GENOMIC DNA]</scope>
</reference>
<feature type="region of interest" description="Disordered" evidence="1">
    <location>
        <begin position="1725"/>
        <end position="1755"/>
    </location>
</feature>
<sequence>MKPTSTSADLRNAQPKIELLPPSITLRVGRRRMTLTWRPRKALPRLLSGLLHRSWRRVLAPTLRLSVAAAAVCSAWQTPVLAAAPAAGTLPTGGSALYGNVSFDQSGNTLNINQASQQAIARFQTFSIGSGAVVNVNQPGAAASLLAKVAGGDISQIYGKLTATGTVVLYNPNGVVIGPGGTVDATRFIATRLGISDSDFLAGRLNFAKQGTAGAVDNQGTIQSATGGSVYLIGSSVSNSGIIKSPQGEVILAAGETVTLADTATPGVTVNVTGSAGNVTNLGSITAEAGRIGVAAGLINNSGTINASSVVREGGRIFLRASNSLTTTASSNISADGATGGNITLFGEQKAYLDGDVSAIGTAGVGGFVDTSSHQLDVIKLPKVGLGGTWLIDPYNLIVGNDDILNGGGGIITSNGSAATISASTVSALLSGGISVTLLTGGGGAQAGDITVNNAIVKNGFGSNTILTLNAYNNITLNANITDNSSCGTLSVTLHSNYLGASTASSHVVNLNNAAINLTGGSLVLSEGISGRGDLSINGSAGLITLGSGGSLSARNVTVGNGSRLLLSGASIDLSGTLSNSGTTNISGAASATIQSLTNNNQMKLADGTVEFNSTVTNTGTLSLGDGANILLDGGMTNSGTLRNDFTVGSATINAGAAVSNTNTGTVSFTGGSCATVNLAGSGAWSNSGNLNISSNTNFTHALSNSGTVTLDGYATLTLQGGMTNSGLLRTVSESGPVKIITGGDVTNTANGILAFGGTCTTTNVSGNGTWNNLGNITINGSNHQFSFGGKMLVNNGTLNVVGGGHDINNLMNNGNVSLTDSASLTLSGGTMNANMAVQNGSSLTLNGSTLTGGFAATGGGAMYWRGNITLSGPVTLGSDGPTLTFDDGQTMAYIAAADGNAANSLTTRKQVYFVNGANVGLDVNTTWINYGQIQFSSDMSQQTSLTMSSGSRLQNMAGGVIALGQSDVWGSIVMNSGSHIDNSGTMNLGYGTISGDNSGAPAVIFNAANGTLNAGSATVGNGSYPTDGEGGLLYAGGVYIDNAGLLNAGSASLALYNNVTGTVNVSGSLNAANFRNDGALNLQNYGAVTGLIENHGNVTLTDGTSLSASDSLNNYGNISMSGASSLSYIRVSNYGTVRGNGTISVNVSESGGFHNSGTVAPGGDGAIGRLTITGGSFVQESDGMLLIDIASASSYDTINAQNGITLGGTLKTSLLGSYGGATVAGTPDSFSIFGSDMTVNGYFRNVLGTVYQTAGGKAMMKARYNQNGNGLVLALATGEDFSSATSGDWGSLETWNMGYLPTAVDRVTVAGGSDVYTNGTDIVDRLTVANSASMSVNRDASLTVNGGSQIAGTFNANSGSNVTLGGGNQITGTFNARASSNVALNGGNGSLGGEEGGEGGELFTNLVVVSNTRAPNVSIANANSTLHVNMNAGNLTLSGDALFDELTLNGGNVTSATRLVVGHSFNQTGGSMTLADAALTKDNGAMSVGDITARNLVLYAGDGSIVQNGGSVLHVKQQLVAGAREGINLGNSGNQIAAFAANNTGTGDIVLTNSLNTTDASQVTLNGVNTASGNITIDNTGGLVTAAIGSGAGFTNNLTVSGSTRQAIQRINSTGKVNAATGSVKVTTHSPLTIGTGGVGASGGITLVAGASSGSNDVLTINGVLVSLGGNISLSAGDAMTINANISTSPPGTALFSVQSGALIGYAQGVTITDVNGTRIPVPITTPNTPSTLSTPTGSSATSQTQQAMQQQQNVQTQNLQTTVNSAQLAAGTQAATNAVQQTSSSSGQTVGGTSGNFGDDGENKQAGKKPLPMCT</sequence>
<feature type="region of interest" description="Disordered" evidence="1">
    <location>
        <begin position="1780"/>
        <end position="1817"/>
    </location>
</feature>
<evidence type="ECO:0000313" key="3">
    <source>
        <dbReference type="EMBL" id="KAF1044235.1"/>
    </source>
</evidence>
<dbReference type="InterPro" id="IPR012334">
    <property type="entry name" value="Pectin_lyas_fold"/>
</dbReference>
<dbReference type="InterPro" id="IPR011050">
    <property type="entry name" value="Pectin_lyase_fold/virulence"/>
</dbReference>
<dbReference type="Gene3D" id="2.160.20.10">
    <property type="entry name" value="Single-stranded right-handed beta-helix, Pectin lyase-like"/>
    <property type="match status" value="1"/>
</dbReference>
<dbReference type="EMBL" id="WNDX01000046">
    <property type="protein sequence ID" value="KAF1044235.1"/>
    <property type="molecule type" value="Genomic_DNA"/>
</dbReference>